<feature type="compositionally biased region" description="Basic and acidic residues" evidence="1">
    <location>
        <begin position="99"/>
        <end position="115"/>
    </location>
</feature>
<sequence>MFRFLKGAAASKTQEKVTAAVVINATWSFSLFNGSNNAIHCSILDTTHRLILVVLLLCYLFLEDCFINMPPRLGTGCFLETDIQEKDEKQSQKQPNQARDGKDKVKSKPKSEKVKSQPNEENTT</sequence>
<dbReference type="EMBL" id="BQNB010016800">
    <property type="protein sequence ID" value="GJT55940.1"/>
    <property type="molecule type" value="Genomic_DNA"/>
</dbReference>
<reference evidence="2" key="2">
    <citation type="submission" date="2022-01" db="EMBL/GenBank/DDBJ databases">
        <authorList>
            <person name="Yamashiro T."/>
            <person name="Shiraishi A."/>
            <person name="Satake H."/>
            <person name="Nakayama K."/>
        </authorList>
    </citation>
    <scope>NUCLEOTIDE SEQUENCE</scope>
</reference>
<dbReference type="Proteomes" id="UP001151760">
    <property type="component" value="Unassembled WGS sequence"/>
</dbReference>
<evidence type="ECO:0000313" key="3">
    <source>
        <dbReference type="Proteomes" id="UP001151760"/>
    </source>
</evidence>
<name>A0ABQ5EYB4_9ASTR</name>
<gene>
    <name evidence="2" type="ORF">Tco_0990994</name>
</gene>
<keyword evidence="3" id="KW-1185">Reference proteome</keyword>
<evidence type="ECO:0000313" key="2">
    <source>
        <dbReference type="EMBL" id="GJT55940.1"/>
    </source>
</evidence>
<protein>
    <submittedName>
        <fullName evidence="2">Uncharacterized protein</fullName>
    </submittedName>
</protein>
<evidence type="ECO:0000256" key="1">
    <source>
        <dbReference type="SAM" id="MobiDB-lite"/>
    </source>
</evidence>
<proteinExistence type="predicted"/>
<comment type="caution">
    <text evidence="2">The sequence shown here is derived from an EMBL/GenBank/DDBJ whole genome shotgun (WGS) entry which is preliminary data.</text>
</comment>
<organism evidence="2 3">
    <name type="scientific">Tanacetum coccineum</name>
    <dbReference type="NCBI Taxonomy" id="301880"/>
    <lineage>
        <taxon>Eukaryota</taxon>
        <taxon>Viridiplantae</taxon>
        <taxon>Streptophyta</taxon>
        <taxon>Embryophyta</taxon>
        <taxon>Tracheophyta</taxon>
        <taxon>Spermatophyta</taxon>
        <taxon>Magnoliopsida</taxon>
        <taxon>eudicotyledons</taxon>
        <taxon>Gunneridae</taxon>
        <taxon>Pentapetalae</taxon>
        <taxon>asterids</taxon>
        <taxon>campanulids</taxon>
        <taxon>Asterales</taxon>
        <taxon>Asteraceae</taxon>
        <taxon>Asteroideae</taxon>
        <taxon>Anthemideae</taxon>
        <taxon>Anthemidinae</taxon>
        <taxon>Tanacetum</taxon>
    </lineage>
</organism>
<accession>A0ABQ5EYB4</accession>
<feature type="region of interest" description="Disordered" evidence="1">
    <location>
        <begin position="85"/>
        <end position="124"/>
    </location>
</feature>
<reference evidence="2" key="1">
    <citation type="journal article" date="2022" name="Int. J. Mol. Sci.">
        <title>Draft Genome of Tanacetum Coccineum: Genomic Comparison of Closely Related Tanacetum-Family Plants.</title>
        <authorList>
            <person name="Yamashiro T."/>
            <person name="Shiraishi A."/>
            <person name="Nakayama K."/>
            <person name="Satake H."/>
        </authorList>
    </citation>
    <scope>NUCLEOTIDE SEQUENCE</scope>
</reference>